<protein>
    <submittedName>
        <fullName evidence="9">(African queen) hypothetical protein</fullName>
    </submittedName>
</protein>
<comment type="caution">
    <text evidence="9">The sequence shown here is derived from an EMBL/GenBank/DDBJ whole genome shotgun (WGS) entry which is preliminary data.</text>
</comment>
<dbReference type="Proteomes" id="UP000789524">
    <property type="component" value="Unassembled WGS sequence"/>
</dbReference>
<keyword evidence="4 8" id="KW-0812">Transmembrane</keyword>
<dbReference type="EMBL" id="CAKASE010000043">
    <property type="protein sequence ID" value="CAG9558760.1"/>
    <property type="molecule type" value="Genomic_DNA"/>
</dbReference>
<dbReference type="Pfam" id="PF00209">
    <property type="entry name" value="SNF"/>
    <property type="match status" value="1"/>
</dbReference>
<name>A0A8J2MLF1_9NEOP</name>
<evidence type="ECO:0000313" key="10">
    <source>
        <dbReference type="Proteomes" id="UP000789524"/>
    </source>
</evidence>
<keyword evidence="5" id="KW-0769">Symport</keyword>
<evidence type="ECO:0000313" key="9">
    <source>
        <dbReference type="EMBL" id="CAG9558760.1"/>
    </source>
</evidence>
<keyword evidence="10" id="KW-1185">Reference proteome</keyword>
<proteinExistence type="inferred from homology"/>
<reference evidence="9" key="1">
    <citation type="submission" date="2021-09" db="EMBL/GenBank/DDBJ databases">
        <authorList>
            <person name="Martin H S."/>
        </authorList>
    </citation>
    <scope>NUCLEOTIDE SEQUENCE</scope>
</reference>
<accession>A0A8J2MLF1</accession>
<evidence type="ECO:0000256" key="7">
    <source>
        <dbReference type="ARBA" id="ARBA00023136"/>
    </source>
</evidence>
<dbReference type="GO" id="GO:0015293">
    <property type="term" value="F:symporter activity"/>
    <property type="evidence" value="ECO:0007669"/>
    <property type="project" value="UniProtKB-KW"/>
</dbReference>
<evidence type="ECO:0000256" key="3">
    <source>
        <dbReference type="ARBA" id="ARBA00022448"/>
    </source>
</evidence>
<evidence type="ECO:0000256" key="6">
    <source>
        <dbReference type="ARBA" id="ARBA00022989"/>
    </source>
</evidence>
<feature type="transmembrane region" description="Helical" evidence="8">
    <location>
        <begin position="62"/>
        <end position="83"/>
    </location>
</feature>
<evidence type="ECO:0000256" key="2">
    <source>
        <dbReference type="ARBA" id="ARBA00006459"/>
    </source>
</evidence>
<dbReference type="InterPro" id="IPR037272">
    <property type="entry name" value="SNS_sf"/>
</dbReference>
<keyword evidence="7 8" id="KW-0472">Membrane</keyword>
<feature type="transmembrane region" description="Helical" evidence="8">
    <location>
        <begin position="277"/>
        <end position="295"/>
    </location>
</feature>
<evidence type="ECO:0000256" key="5">
    <source>
        <dbReference type="ARBA" id="ARBA00022847"/>
    </source>
</evidence>
<dbReference type="AlphaFoldDB" id="A0A8J2MLF1"/>
<keyword evidence="6 8" id="KW-1133">Transmembrane helix</keyword>
<evidence type="ECO:0000256" key="8">
    <source>
        <dbReference type="SAM" id="Phobius"/>
    </source>
</evidence>
<gene>
    <name evidence="9" type="ORF">DCHRY22_LOCUS770</name>
</gene>
<feature type="transmembrane region" description="Helical" evidence="8">
    <location>
        <begin position="151"/>
        <end position="173"/>
    </location>
</feature>
<sequence>MRHYYLDYRSRSSSVTDKNEFSASSHFRWQSIKKFLYVAHAFSLNSFSFDLFSRVLVVHAHLFLYIIYAVVIGISYMFMDFFIKQYTRKLDTGSLMNPLLKGVSYGILIQTDLSAIVNKGINLVTDPFGVGLIGVYDFGTMSPFTMVDNAVLIFAMVFIAMAFARSLIVRVLYLKLTECVKVDLAETPHYLLFAILPLSTEFMDAHKIFVLYIYLYMMAALVAYLYSSDSMLGLFFSVNTCTLSLGALKVAIVMWVYGVQKFSTDIQFWLGFEPTSFWQYLWTVLPLLLTLRICASGKNGWVPVDKRRSAGAKSKGPVLENTLVRRQADTRLPAACGRYDRGRCTLVARGVCATLRLC</sequence>
<evidence type="ECO:0000256" key="1">
    <source>
        <dbReference type="ARBA" id="ARBA00004141"/>
    </source>
</evidence>
<keyword evidence="3" id="KW-0813">Transport</keyword>
<dbReference type="InterPro" id="IPR000175">
    <property type="entry name" value="Na/ntran_symport"/>
</dbReference>
<comment type="similarity">
    <text evidence="2">Belongs to the sodium:neurotransmitter symporter (SNF) (TC 2.A.22) family.</text>
</comment>
<dbReference type="OrthoDB" id="7427406at2759"/>
<organism evidence="9 10">
    <name type="scientific">Danaus chrysippus</name>
    <name type="common">African queen</name>
    <dbReference type="NCBI Taxonomy" id="151541"/>
    <lineage>
        <taxon>Eukaryota</taxon>
        <taxon>Metazoa</taxon>
        <taxon>Ecdysozoa</taxon>
        <taxon>Arthropoda</taxon>
        <taxon>Hexapoda</taxon>
        <taxon>Insecta</taxon>
        <taxon>Pterygota</taxon>
        <taxon>Neoptera</taxon>
        <taxon>Endopterygota</taxon>
        <taxon>Lepidoptera</taxon>
        <taxon>Glossata</taxon>
        <taxon>Ditrysia</taxon>
        <taxon>Papilionoidea</taxon>
        <taxon>Nymphalidae</taxon>
        <taxon>Danainae</taxon>
        <taxon>Danaini</taxon>
        <taxon>Danaina</taxon>
        <taxon>Danaus</taxon>
        <taxon>Anosia</taxon>
    </lineage>
</organism>
<feature type="transmembrane region" description="Helical" evidence="8">
    <location>
        <begin position="208"/>
        <end position="227"/>
    </location>
</feature>
<feature type="transmembrane region" description="Helical" evidence="8">
    <location>
        <begin position="234"/>
        <end position="257"/>
    </location>
</feature>
<comment type="subcellular location">
    <subcellularLocation>
        <location evidence="1">Membrane</location>
        <topology evidence="1">Multi-pass membrane protein</topology>
    </subcellularLocation>
</comment>
<evidence type="ECO:0000256" key="4">
    <source>
        <dbReference type="ARBA" id="ARBA00022692"/>
    </source>
</evidence>
<dbReference type="SUPFAM" id="SSF161070">
    <property type="entry name" value="SNF-like"/>
    <property type="match status" value="1"/>
</dbReference>
<dbReference type="GO" id="GO:0016020">
    <property type="term" value="C:membrane"/>
    <property type="evidence" value="ECO:0007669"/>
    <property type="project" value="UniProtKB-SubCell"/>
</dbReference>